<evidence type="ECO:0000256" key="1">
    <source>
        <dbReference type="SAM" id="MobiDB-lite"/>
    </source>
</evidence>
<sequence>MKFLQNSNTSQIKANSQTCQDLIREEINQSSMDDCQEKSSYFNRVPHLSRKVDQWIQSSNIEQTHNGKRLAVKQNDNSHRLGTDNYRPNKQNIDLAGQDNKPHEFPENLSKPPPGSVLQPKFQTNRHSSPDSIFSKESLRDNREMRFLKPTSKSTESGMNPSQDSKSTSTFESCQKKGEIFDQKMIDKLSQTGLVDKNTVRSMRSDHDIRIKPKISSNPKLCREGNENNMSDNTNDAEGTIVEDGRKSSQHNHTELRKDSVIMNDTKTPKVPLKSVALSSTCRKVKKPSRIERSATTIPILDSYHVHGALEGKTWSDLKDSNTKKHSLYAHKLIEQCPIETSYIKPTKDYTKRFIELSTPKKTVHIDLSADLSRMNYDENRNFYTSLSRDTRSGGSLENRKPTQALILDADLEYSENVLPSPFEDYLPEALKINLNNYTSYNTCKSESRQSTGLDMRSNYLENNEPCFISQVQYHHGENSDFLPQNTCSSNEDMRLYDNIWLSQAPDKLTNQGEDIQVNNTGKIQHLSDCFIQGIERDDSTMLCGPEIAESEEFDSRTTNMVDTNNVNLQGSPCNFIFRKSSISPANHNAAEKSPQYFGQNLLPIFDCDPDETVMVDFWKINRPSYSKDC</sequence>
<feature type="compositionally biased region" description="Polar residues" evidence="1">
    <location>
        <begin position="227"/>
        <end position="237"/>
    </location>
</feature>
<evidence type="ECO:0000313" key="2">
    <source>
        <dbReference type="EMBL" id="CAD6504007.1"/>
    </source>
</evidence>
<evidence type="ECO:0000313" key="3">
    <source>
        <dbReference type="Proteomes" id="UP000683417"/>
    </source>
</evidence>
<protein>
    <submittedName>
        <fullName evidence="2">BgTH12-05745</fullName>
    </submittedName>
</protein>
<name>A0A9W4GFW8_BLUGR</name>
<gene>
    <name evidence="2" type="ORF">BGTH12_LOCUS5365</name>
</gene>
<dbReference type="AlphaFoldDB" id="A0A9W4GFW8"/>
<feature type="compositionally biased region" description="Polar residues" evidence="1">
    <location>
        <begin position="151"/>
        <end position="171"/>
    </location>
</feature>
<feature type="region of interest" description="Disordered" evidence="1">
    <location>
        <begin position="217"/>
        <end position="237"/>
    </location>
</feature>
<feature type="region of interest" description="Disordered" evidence="1">
    <location>
        <begin position="62"/>
        <end position="171"/>
    </location>
</feature>
<feature type="compositionally biased region" description="Polar residues" evidence="1">
    <location>
        <begin position="121"/>
        <end position="132"/>
    </location>
</feature>
<feature type="compositionally biased region" description="Basic and acidic residues" evidence="1">
    <location>
        <begin position="137"/>
        <end position="147"/>
    </location>
</feature>
<reference evidence="2" key="1">
    <citation type="submission" date="2020-10" db="EMBL/GenBank/DDBJ databases">
        <authorList>
            <person name="Muller C M."/>
        </authorList>
    </citation>
    <scope>NUCLEOTIDE SEQUENCE</scope>
    <source>
        <strain evidence="2">THUN-12</strain>
    </source>
</reference>
<dbReference type="EMBL" id="CAJHIT010000008">
    <property type="protein sequence ID" value="CAD6504007.1"/>
    <property type="molecule type" value="Genomic_DNA"/>
</dbReference>
<comment type="caution">
    <text evidence="2">The sequence shown here is derived from an EMBL/GenBank/DDBJ whole genome shotgun (WGS) entry which is preliminary data.</text>
</comment>
<accession>A0A9W4GFW8</accession>
<organism evidence="2 3">
    <name type="scientific">Blumeria graminis f. sp. triticale</name>
    <dbReference type="NCBI Taxonomy" id="1689686"/>
    <lineage>
        <taxon>Eukaryota</taxon>
        <taxon>Fungi</taxon>
        <taxon>Dikarya</taxon>
        <taxon>Ascomycota</taxon>
        <taxon>Pezizomycotina</taxon>
        <taxon>Leotiomycetes</taxon>
        <taxon>Erysiphales</taxon>
        <taxon>Erysiphaceae</taxon>
        <taxon>Blumeria</taxon>
    </lineage>
</organism>
<proteinExistence type="predicted"/>
<dbReference type="Proteomes" id="UP000683417">
    <property type="component" value="Unassembled WGS sequence"/>
</dbReference>